<reference evidence="1 2" key="1">
    <citation type="journal article" date="2011" name="Cell">
        <title>The monarch butterfly genome yields insights into long-distance migration.</title>
        <authorList>
            <person name="Zhan S."/>
            <person name="Merlin C."/>
            <person name="Boore J.L."/>
            <person name="Reppert S.M."/>
        </authorList>
    </citation>
    <scope>NUCLEOTIDE SEQUENCE [LARGE SCALE GENOMIC DNA]</scope>
    <source>
        <strain evidence="1">F-2</strain>
    </source>
</reference>
<evidence type="ECO:0000313" key="2">
    <source>
        <dbReference type="Proteomes" id="UP000007151"/>
    </source>
</evidence>
<keyword evidence="2" id="KW-1185">Reference proteome</keyword>
<feature type="non-terminal residue" evidence="1">
    <location>
        <position position="1"/>
    </location>
</feature>
<dbReference type="KEGG" id="dpl:KGM_215966B"/>
<dbReference type="InParanoid" id="A0A212FDJ3"/>
<evidence type="ECO:0000313" key="1">
    <source>
        <dbReference type="EMBL" id="OWR51800.1"/>
    </source>
</evidence>
<sequence>ESEGGREQRCGVCGVCAVEFTRYENDSPAQTVARVTRAVRAAMLGTPDVYTILAYCALAPG</sequence>
<comment type="caution">
    <text evidence="1">The sequence shown here is derived from an EMBL/GenBank/DDBJ whole genome shotgun (WGS) entry which is preliminary data.</text>
</comment>
<protein>
    <submittedName>
        <fullName evidence="1">Uncharacterized protein</fullName>
    </submittedName>
</protein>
<proteinExistence type="predicted"/>
<dbReference type="EMBL" id="AGBW02009042">
    <property type="protein sequence ID" value="OWR51800.1"/>
    <property type="molecule type" value="Genomic_DNA"/>
</dbReference>
<accession>A0A212FDJ3</accession>
<organism evidence="1 2">
    <name type="scientific">Danaus plexippus plexippus</name>
    <dbReference type="NCBI Taxonomy" id="278856"/>
    <lineage>
        <taxon>Eukaryota</taxon>
        <taxon>Metazoa</taxon>
        <taxon>Ecdysozoa</taxon>
        <taxon>Arthropoda</taxon>
        <taxon>Hexapoda</taxon>
        <taxon>Insecta</taxon>
        <taxon>Pterygota</taxon>
        <taxon>Neoptera</taxon>
        <taxon>Endopterygota</taxon>
        <taxon>Lepidoptera</taxon>
        <taxon>Glossata</taxon>
        <taxon>Ditrysia</taxon>
        <taxon>Papilionoidea</taxon>
        <taxon>Nymphalidae</taxon>
        <taxon>Danainae</taxon>
        <taxon>Danaini</taxon>
        <taxon>Danaina</taxon>
        <taxon>Danaus</taxon>
        <taxon>Danaus</taxon>
    </lineage>
</organism>
<dbReference type="AlphaFoldDB" id="A0A212FDJ3"/>
<name>A0A212FDJ3_DANPL</name>
<gene>
    <name evidence="1" type="ORF">KGM_215966B</name>
</gene>
<dbReference type="Proteomes" id="UP000007151">
    <property type="component" value="Unassembled WGS sequence"/>
</dbReference>